<feature type="region of interest" description="Disordered" evidence="1">
    <location>
        <begin position="97"/>
        <end position="142"/>
    </location>
</feature>
<gene>
    <name evidence="2" type="ORF">ENK01_01210</name>
</gene>
<protein>
    <submittedName>
        <fullName evidence="2">Uncharacterized protein</fullName>
    </submittedName>
</protein>
<name>A0A7V5U133_9PROT</name>
<dbReference type="AlphaFoldDB" id="A0A7V5U133"/>
<organism evidence="2">
    <name type="scientific">Hellea balneolensis</name>
    <dbReference type="NCBI Taxonomy" id="287478"/>
    <lineage>
        <taxon>Bacteria</taxon>
        <taxon>Pseudomonadati</taxon>
        <taxon>Pseudomonadota</taxon>
        <taxon>Alphaproteobacteria</taxon>
        <taxon>Maricaulales</taxon>
        <taxon>Robiginitomaculaceae</taxon>
        <taxon>Hellea</taxon>
    </lineage>
</organism>
<reference evidence="2" key="1">
    <citation type="journal article" date="2020" name="mSystems">
        <title>Genome- and Community-Level Interaction Insights into Carbon Utilization and Element Cycling Functions of Hydrothermarchaeota in Hydrothermal Sediment.</title>
        <authorList>
            <person name="Zhou Z."/>
            <person name="Liu Y."/>
            <person name="Xu W."/>
            <person name="Pan J."/>
            <person name="Luo Z.H."/>
            <person name="Li M."/>
        </authorList>
    </citation>
    <scope>NUCLEOTIDE SEQUENCE [LARGE SCALE GENOMIC DNA]</scope>
    <source>
        <strain evidence="2">HyVt-538</strain>
    </source>
</reference>
<accession>A0A7V5U133</accession>
<feature type="compositionally biased region" description="Low complexity" evidence="1">
    <location>
        <begin position="104"/>
        <end position="125"/>
    </location>
</feature>
<proteinExistence type="predicted"/>
<dbReference type="Proteomes" id="UP000885806">
    <property type="component" value="Unassembled WGS sequence"/>
</dbReference>
<comment type="caution">
    <text evidence="2">The sequence shown here is derived from an EMBL/GenBank/DDBJ whole genome shotgun (WGS) entry which is preliminary data.</text>
</comment>
<feature type="non-terminal residue" evidence="2">
    <location>
        <position position="217"/>
    </location>
</feature>
<evidence type="ECO:0000313" key="2">
    <source>
        <dbReference type="EMBL" id="HHI88545.1"/>
    </source>
</evidence>
<evidence type="ECO:0000256" key="1">
    <source>
        <dbReference type="SAM" id="MobiDB-lite"/>
    </source>
</evidence>
<sequence length="217" mass="23309">MDGFVDTDIDLAALAAQITQGDQDVATGELQADLAESPVLADAPGEAALLARLHETLESAWLAQGDGYSAENFNMEAALGDRAFLDWAQAFLTQSPAGAQHPVTSTPAPGSPAPDAASPDTTPTTNTKLLFTDPPPDDPPPVDEIIVTGTIIRHDPIDWDAYFDENVIYQDWYHPPTPDDLLDTFICPDRFLPLNAAGLSEEHMNVYHDLLTALESA</sequence>
<dbReference type="EMBL" id="DROP01000082">
    <property type="protein sequence ID" value="HHI88545.1"/>
    <property type="molecule type" value="Genomic_DNA"/>
</dbReference>